<dbReference type="SUPFAM" id="SSF110738">
    <property type="entry name" value="Glycerate kinase I"/>
    <property type="match status" value="1"/>
</dbReference>
<dbReference type="EMBL" id="DXCK01000107">
    <property type="protein sequence ID" value="HIZ02135.1"/>
    <property type="molecule type" value="Genomic_DNA"/>
</dbReference>
<protein>
    <submittedName>
        <fullName evidence="5">Glycerate kinase</fullName>
    </submittedName>
</protein>
<dbReference type="PANTHER" id="PTHR21599:SF0">
    <property type="entry name" value="GLYCERATE KINASE"/>
    <property type="match status" value="1"/>
</dbReference>
<dbReference type="PANTHER" id="PTHR21599">
    <property type="entry name" value="GLYCERATE KINASE"/>
    <property type="match status" value="1"/>
</dbReference>
<dbReference type="InterPro" id="IPR004381">
    <property type="entry name" value="Glycerate_kinase"/>
</dbReference>
<evidence type="ECO:0000256" key="4">
    <source>
        <dbReference type="PIRNR" id="PIRNR006078"/>
    </source>
</evidence>
<keyword evidence="3 4" id="KW-0418">Kinase</keyword>
<dbReference type="Gene3D" id="3.90.1510.10">
    <property type="entry name" value="Glycerate kinase, domain 2"/>
    <property type="match status" value="1"/>
</dbReference>
<name>A0A9D2CWD2_9BACE</name>
<keyword evidence="2 4" id="KW-0808">Transferase</keyword>
<comment type="caution">
    <text evidence="5">The sequence shown here is derived from an EMBL/GenBank/DDBJ whole genome shotgun (WGS) entry which is preliminary data.</text>
</comment>
<organism evidence="5 6">
    <name type="scientific">Candidatus Bacteroides merdipullorum</name>
    <dbReference type="NCBI Taxonomy" id="2838474"/>
    <lineage>
        <taxon>Bacteria</taxon>
        <taxon>Pseudomonadati</taxon>
        <taxon>Bacteroidota</taxon>
        <taxon>Bacteroidia</taxon>
        <taxon>Bacteroidales</taxon>
        <taxon>Bacteroidaceae</taxon>
        <taxon>Bacteroides</taxon>
    </lineage>
</organism>
<proteinExistence type="inferred from homology"/>
<evidence type="ECO:0000256" key="2">
    <source>
        <dbReference type="ARBA" id="ARBA00022679"/>
    </source>
</evidence>
<dbReference type="GO" id="GO:0008887">
    <property type="term" value="F:glycerate kinase activity"/>
    <property type="evidence" value="ECO:0007669"/>
    <property type="project" value="UniProtKB-UniRule"/>
</dbReference>
<dbReference type="InterPro" id="IPR018197">
    <property type="entry name" value="Glycerate_kinase_RE-like"/>
</dbReference>
<dbReference type="AlphaFoldDB" id="A0A9D2CWD2"/>
<reference evidence="5" key="2">
    <citation type="submission" date="2021-04" db="EMBL/GenBank/DDBJ databases">
        <authorList>
            <person name="Gilroy R."/>
        </authorList>
    </citation>
    <scope>NUCLEOTIDE SEQUENCE</scope>
    <source>
        <strain evidence="5">ChiHjej12B11-24981</strain>
    </source>
</reference>
<accession>A0A9D2CWD2</accession>
<evidence type="ECO:0000313" key="6">
    <source>
        <dbReference type="Proteomes" id="UP000824023"/>
    </source>
</evidence>
<dbReference type="InterPro" id="IPR018193">
    <property type="entry name" value="Glyc_kinase_flavodox-like_fold"/>
</dbReference>
<evidence type="ECO:0000256" key="1">
    <source>
        <dbReference type="ARBA" id="ARBA00006284"/>
    </source>
</evidence>
<reference evidence="5" key="1">
    <citation type="journal article" date="2021" name="PeerJ">
        <title>Extensive microbial diversity within the chicken gut microbiome revealed by metagenomics and culture.</title>
        <authorList>
            <person name="Gilroy R."/>
            <person name="Ravi A."/>
            <person name="Getino M."/>
            <person name="Pursley I."/>
            <person name="Horton D.L."/>
            <person name="Alikhan N.F."/>
            <person name="Baker D."/>
            <person name="Gharbi K."/>
            <person name="Hall N."/>
            <person name="Watson M."/>
            <person name="Adriaenssens E.M."/>
            <person name="Foster-Nyarko E."/>
            <person name="Jarju S."/>
            <person name="Secka A."/>
            <person name="Antonio M."/>
            <person name="Oren A."/>
            <person name="Chaudhuri R.R."/>
            <person name="La Ragione R."/>
            <person name="Hildebrand F."/>
            <person name="Pallen M.J."/>
        </authorList>
    </citation>
    <scope>NUCLEOTIDE SEQUENCE</scope>
    <source>
        <strain evidence="5">ChiHjej12B11-24981</strain>
    </source>
</reference>
<dbReference type="Gene3D" id="3.40.50.10350">
    <property type="entry name" value="Glycerate kinase, domain 1"/>
    <property type="match status" value="1"/>
</dbReference>
<comment type="similarity">
    <text evidence="1 4">Belongs to the glycerate kinase type-1 family.</text>
</comment>
<dbReference type="Pfam" id="PF02595">
    <property type="entry name" value="Gly_kinase"/>
    <property type="match status" value="1"/>
</dbReference>
<dbReference type="InterPro" id="IPR036129">
    <property type="entry name" value="Glycerate_kinase_sf"/>
</dbReference>
<dbReference type="Proteomes" id="UP000824023">
    <property type="component" value="Unassembled WGS sequence"/>
</dbReference>
<evidence type="ECO:0000256" key="3">
    <source>
        <dbReference type="ARBA" id="ARBA00022777"/>
    </source>
</evidence>
<dbReference type="NCBIfam" id="TIGR00045">
    <property type="entry name" value="glycerate kinase"/>
    <property type="match status" value="1"/>
</dbReference>
<dbReference type="PIRSF" id="PIRSF006078">
    <property type="entry name" value="GlxK"/>
    <property type="match status" value="1"/>
</dbReference>
<sequence length="377" mass="39265">MPKIVVAIDSLKGCLTSQEAGEAAAEGVKCACPWCEVSVLPVADGGEGMLEALAGAGGGRLVRLTAHGPLMEERETCYGVSADGATAVVEMARISGLPLVPAGRRNPMQTTTLGTGEVLRDALRRGCRRVLLGLGGSATNDAGLGMLQALGYRFLDAAGREVGQGGQALARVERIDASDAMPELAQTRFVAACDVQNPFYGPQGAACVFAPQKGATPAMVKELDDGLRHFADIVRRNLGTDIATLPGAGAAGGLGGGVSAFLHAELRRGIELVLECVGFARRIRGADLVLTGEGKSDRQTLMGKVPAGVLAEASRQGIPVALLAGRVEDEPSLREAGFRHVLCINPPRTPDAVALSPDYARRRLVQTVEDLVRTLFP</sequence>
<dbReference type="GO" id="GO:0031388">
    <property type="term" value="P:organic acid phosphorylation"/>
    <property type="evidence" value="ECO:0007669"/>
    <property type="project" value="UniProtKB-UniRule"/>
</dbReference>
<evidence type="ECO:0000313" key="5">
    <source>
        <dbReference type="EMBL" id="HIZ02135.1"/>
    </source>
</evidence>
<gene>
    <name evidence="5" type="ORF">H9819_07805</name>
</gene>